<feature type="region of interest" description="Disordered" evidence="1">
    <location>
        <begin position="1"/>
        <end position="33"/>
    </location>
</feature>
<dbReference type="InterPro" id="IPR006597">
    <property type="entry name" value="Sel1-like"/>
</dbReference>
<dbReference type="InterPro" id="IPR052945">
    <property type="entry name" value="Mitotic_Regulator"/>
</dbReference>
<dbReference type="GO" id="GO:0032153">
    <property type="term" value="C:cell division site"/>
    <property type="evidence" value="ECO:0007669"/>
    <property type="project" value="TreeGrafter"/>
</dbReference>
<accession>A0A8H3IGC2</accession>
<dbReference type="Pfam" id="PF08238">
    <property type="entry name" value="Sel1"/>
    <property type="match status" value="3"/>
</dbReference>
<dbReference type="AlphaFoldDB" id="A0A8H3IGC2"/>
<sequence length="757" mass="83249">MANSRPDYIAMPPGAYDSTSTPQQSPGLPSPRVQHVAGAFAPALSPLDVFAAQSRALAKQLEEQQRKGERSSRLPPLVVKDGLARKPQYFRAPSLERRSKSRERRNLDGSPTSPSRNKVDIEEPAFRPKSLYTTVSNADSIPDIPQEASTGRISQMQDEHTRPIDFGFASHLPEPGQATVQSQLQEQSSDFTYKLLQPAGDYFAGIPRSPSPEPISQAFPHVESVTRQENDNTKKSFDSLSQRSQKSELDRDVSTNMPITHHSHFSDAHALRPPNPPYARKTPSIRSVDSEDENAGGTPSPLWEHRKMSSSSGFSAPQSPVYSLNPARRSPSLASESSFSGHRPKKPSYNFSRPMSRAGRPSTDWPSRMSTADDAHITNEDGTHSMESSGILSAQDNIGYIDRPLTPGGSTHVYSTWSLPRGRLIARGEQSDASDVGMQSTESLNATAPSGILLPTPPRSLDLDRPTRSSLDIVSRPTAKPMSKLQNRHSLTSMKTTTSDSTIKASQNITKTTEEITAEEHLNKGIECHEKGSLNESTYHLRLAARQNNPTAMLLYALACRHGWGMRPNPSEGVAWLRKAMDCASIELANENLDGSRNQTKDIEGIKARKAQFALSMYELGVSHMNGWGVVQDKALALRCFEIASDWGDGDAMSEAGFCYAQGVGCKKDLKKAAHYYRSAEAKGVSMVGNSWIYKSKYADDDETSASKNKDKNENKSQDDRSGRSAKQNTEKEKKTRDKSRTRSLFGRKKSEAKPGS</sequence>
<dbReference type="SMART" id="SM00671">
    <property type="entry name" value="SEL1"/>
    <property type="match status" value="3"/>
</dbReference>
<feature type="compositionally biased region" description="Polar residues" evidence="1">
    <location>
        <begin position="17"/>
        <end position="27"/>
    </location>
</feature>
<feature type="compositionally biased region" description="Basic and acidic residues" evidence="1">
    <location>
        <begin position="60"/>
        <end position="72"/>
    </location>
</feature>
<feature type="compositionally biased region" description="Basic and acidic residues" evidence="1">
    <location>
        <begin position="224"/>
        <end position="237"/>
    </location>
</feature>
<comment type="caution">
    <text evidence="2">The sequence shown here is derived from an EMBL/GenBank/DDBJ whole genome shotgun (WGS) entry which is preliminary data.</text>
</comment>
<feature type="region of interest" description="Disordered" evidence="1">
    <location>
        <begin position="700"/>
        <end position="757"/>
    </location>
</feature>
<evidence type="ECO:0000313" key="3">
    <source>
        <dbReference type="Proteomes" id="UP000664169"/>
    </source>
</evidence>
<feature type="compositionally biased region" description="Basic and acidic residues" evidence="1">
    <location>
        <begin position="708"/>
        <end position="741"/>
    </location>
</feature>
<evidence type="ECO:0000256" key="1">
    <source>
        <dbReference type="SAM" id="MobiDB-lite"/>
    </source>
</evidence>
<evidence type="ECO:0000313" key="2">
    <source>
        <dbReference type="EMBL" id="CAF9914750.1"/>
    </source>
</evidence>
<gene>
    <name evidence="2" type="ORF">GOMPHAMPRED_008248</name>
</gene>
<feature type="region of interest" description="Disordered" evidence="1">
    <location>
        <begin position="429"/>
        <end position="466"/>
    </location>
</feature>
<dbReference type="PANTHER" id="PTHR43628">
    <property type="entry name" value="ACTIVATOR OF C KINASE PROTEIN 1-RELATED"/>
    <property type="match status" value="1"/>
</dbReference>
<feature type="region of interest" description="Disordered" evidence="1">
    <location>
        <begin position="478"/>
        <end position="499"/>
    </location>
</feature>
<feature type="region of interest" description="Disordered" evidence="1">
    <location>
        <begin position="224"/>
        <end position="388"/>
    </location>
</feature>
<dbReference type="Gene3D" id="1.25.40.10">
    <property type="entry name" value="Tetratricopeptide repeat domain"/>
    <property type="match status" value="1"/>
</dbReference>
<name>A0A8H3IGC2_9LECA</name>
<dbReference type="OrthoDB" id="2384430at2759"/>
<feature type="compositionally biased region" description="Polar residues" evidence="1">
    <location>
        <begin position="484"/>
        <end position="499"/>
    </location>
</feature>
<keyword evidence="3" id="KW-1185">Reference proteome</keyword>
<organism evidence="2 3">
    <name type="scientific">Gomphillus americanus</name>
    <dbReference type="NCBI Taxonomy" id="1940652"/>
    <lineage>
        <taxon>Eukaryota</taxon>
        <taxon>Fungi</taxon>
        <taxon>Dikarya</taxon>
        <taxon>Ascomycota</taxon>
        <taxon>Pezizomycotina</taxon>
        <taxon>Lecanoromycetes</taxon>
        <taxon>OSLEUM clade</taxon>
        <taxon>Ostropomycetidae</taxon>
        <taxon>Ostropales</taxon>
        <taxon>Graphidaceae</taxon>
        <taxon>Gomphilloideae</taxon>
        <taxon>Gomphillus</taxon>
    </lineage>
</organism>
<feature type="region of interest" description="Disordered" evidence="1">
    <location>
        <begin position="94"/>
        <end position="125"/>
    </location>
</feature>
<dbReference type="GO" id="GO:0010972">
    <property type="term" value="P:negative regulation of G2/M transition of mitotic cell cycle"/>
    <property type="evidence" value="ECO:0007669"/>
    <property type="project" value="TreeGrafter"/>
</dbReference>
<protein>
    <submittedName>
        <fullName evidence="2">Uncharacterized protein</fullName>
    </submittedName>
</protein>
<feature type="compositionally biased region" description="Low complexity" evidence="1">
    <location>
        <begin position="309"/>
        <end position="319"/>
    </location>
</feature>
<reference evidence="2" key="1">
    <citation type="submission" date="2021-03" db="EMBL/GenBank/DDBJ databases">
        <authorList>
            <person name="Tagirdzhanova G."/>
        </authorList>
    </citation>
    <scope>NUCLEOTIDE SEQUENCE</scope>
</reference>
<dbReference type="SUPFAM" id="SSF81901">
    <property type="entry name" value="HCP-like"/>
    <property type="match status" value="1"/>
</dbReference>
<feature type="compositionally biased region" description="Polar residues" evidence="1">
    <location>
        <begin position="431"/>
        <end position="448"/>
    </location>
</feature>
<feature type="compositionally biased region" description="Basic and acidic residues" evidence="1">
    <location>
        <begin position="371"/>
        <end position="384"/>
    </location>
</feature>
<dbReference type="Proteomes" id="UP000664169">
    <property type="component" value="Unassembled WGS sequence"/>
</dbReference>
<proteinExistence type="predicted"/>
<feature type="region of interest" description="Disordered" evidence="1">
    <location>
        <begin position="60"/>
        <end position="82"/>
    </location>
</feature>
<dbReference type="EMBL" id="CAJPDQ010000009">
    <property type="protein sequence ID" value="CAF9914750.1"/>
    <property type="molecule type" value="Genomic_DNA"/>
</dbReference>
<dbReference type="InterPro" id="IPR011990">
    <property type="entry name" value="TPR-like_helical_dom_sf"/>
</dbReference>
<dbReference type="PANTHER" id="PTHR43628:SF11">
    <property type="entry name" value="PROTEIN DSF2"/>
    <property type="match status" value="1"/>
</dbReference>